<dbReference type="NCBIfam" id="TIGR01549">
    <property type="entry name" value="HAD-SF-IA-v1"/>
    <property type="match status" value="1"/>
</dbReference>
<dbReference type="SFLD" id="SFLDG01129">
    <property type="entry name" value="C1.5:_HAD__Beta-PGM__Phosphata"/>
    <property type="match status" value="1"/>
</dbReference>
<dbReference type="Pfam" id="PF00702">
    <property type="entry name" value="Hydrolase"/>
    <property type="match status" value="1"/>
</dbReference>
<keyword evidence="6" id="KW-0413">Isomerase</keyword>
<reference evidence="11 12" key="1">
    <citation type="submission" date="2008-06" db="EMBL/GenBank/DDBJ databases">
        <title>Complete sequence of Chloroherpeton thalassium ATCC 35110.</title>
        <authorList>
            <consortium name="US DOE Joint Genome Institute"/>
            <person name="Lucas S."/>
            <person name="Copeland A."/>
            <person name="Lapidus A."/>
            <person name="Glavina del Rio T."/>
            <person name="Dalin E."/>
            <person name="Tice H."/>
            <person name="Bruce D."/>
            <person name="Goodwin L."/>
            <person name="Pitluck S."/>
            <person name="Schmutz J."/>
            <person name="Larimer F."/>
            <person name="Land M."/>
            <person name="Hauser L."/>
            <person name="Kyrpides N."/>
            <person name="Mikhailova N."/>
            <person name="Liu Z."/>
            <person name="Li T."/>
            <person name="Zhao F."/>
            <person name="Overmann J."/>
            <person name="Bryant D.A."/>
            <person name="Richardson P."/>
        </authorList>
    </citation>
    <scope>NUCLEOTIDE SEQUENCE [LARGE SCALE GENOMIC DNA]</scope>
    <source>
        <strain evidence="12">ATCC 35110 / GB-78</strain>
    </source>
</reference>
<evidence type="ECO:0000256" key="3">
    <source>
        <dbReference type="ARBA" id="ARBA00022553"/>
    </source>
</evidence>
<dbReference type="CDD" id="cd07505">
    <property type="entry name" value="HAD_BPGM-like"/>
    <property type="match status" value="1"/>
</dbReference>
<dbReference type="NCBIfam" id="TIGR01509">
    <property type="entry name" value="HAD-SF-IA-v3"/>
    <property type="match status" value="1"/>
</dbReference>
<dbReference type="Gene3D" id="1.10.150.240">
    <property type="entry name" value="Putative phosphatase, domain 2"/>
    <property type="match status" value="1"/>
</dbReference>
<name>B3QV36_CHLT3</name>
<sequence length="226" mass="24780">MQDRVAFIFDMDGVIIDNMQYHVDTWLALFRDKGHELSLDDFLEKTAGKKAEEVVRMFLGESVTDADVQKYAEQKDFLYRYLYRPKLAPLAGFMAFVEAAKSAEILMGVGTGGSPENIEFVLGGLNLKPYFKTIVGAANVSKGKPDPEIYLKAADQLGIAPENCIVFEDALPGLEAARRAGMKSVAITTSHTEAEFAAAESVFCIAGDFTNLKPLALIEESRQAVL</sequence>
<keyword evidence="7" id="KW-0119">Carbohydrate metabolism</keyword>
<dbReference type="Proteomes" id="UP000001208">
    <property type="component" value="Chromosome"/>
</dbReference>
<gene>
    <name evidence="11" type="ordered locus">Ctha_0519</name>
</gene>
<evidence type="ECO:0000256" key="10">
    <source>
        <dbReference type="ARBA" id="ARBA00044991"/>
    </source>
</evidence>
<dbReference type="EC" id="5.4.2.6" evidence="9"/>
<dbReference type="InterPro" id="IPR051600">
    <property type="entry name" value="Beta-PGM-like"/>
</dbReference>
<accession>B3QV36</accession>
<dbReference type="KEGG" id="cts:Ctha_0519"/>
<evidence type="ECO:0000313" key="11">
    <source>
        <dbReference type="EMBL" id="ACF12990.1"/>
    </source>
</evidence>
<dbReference type="InterPro" id="IPR023198">
    <property type="entry name" value="PGP-like_dom2"/>
</dbReference>
<dbReference type="SFLD" id="SFLDS00003">
    <property type="entry name" value="Haloacid_Dehalogenase"/>
    <property type="match status" value="1"/>
</dbReference>
<dbReference type="NCBIfam" id="TIGR02009">
    <property type="entry name" value="PGMB-YQAB-SF"/>
    <property type="match status" value="1"/>
</dbReference>
<dbReference type="SUPFAM" id="SSF56784">
    <property type="entry name" value="HAD-like"/>
    <property type="match status" value="1"/>
</dbReference>
<comment type="catalytic activity">
    <reaction evidence="8">
        <text>beta-D-glucose 1-phosphate = beta-D-glucose 6-phosphate</text>
        <dbReference type="Rhea" id="RHEA:20113"/>
        <dbReference type="ChEBI" id="CHEBI:57684"/>
        <dbReference type="ChEBI" id="CHEBI:58247"/>
        <dbReference type="EC" id="5.4.2.6"/>
    </reaction>
</comment>
<proteinExistence type="inferred from homology"/>
<keyword evidence="11" id="KW-0378">Hydrolase</keyword>
<evidence type="ECO:0000256" key="4">
    <source>
        <dbReference type="ARBA" id="ARBA00022723"/>
    </source>
</evidence>
<dbReference type="GO" id="GO:0016787">
    <property type="term" value="F:hydrolase activity"/>
    <property type="evidence" value="ECO:0007669"/>
    <property type="project" value="UniProtKB-KW"/>
</dbReference>
<dbReference type="PANTHER" id="PTHR46193:SF18">
    <property type="entry name" value="HEXITOL PHOSPHATASE B"/>
    <property type="match status" value="1"/>
</dbReference>
<keyword evidence="5" id="KW-0460">Magnesium</keyword>
<dbReference type="OrthoDB" id="9797743at2"/>
<dbReference type="AlphaFoldDB" id="B3QV36"/>
<keyword evidence="4" id="KW-0479">Metal-binding</keyword>
<dbReference type="PRINTS" id="PR00413">
    <property type="entry name" value="HADHALOGNASE"/>
</dbReference>
<dbReference type="EMBL" id="CP001100">
    <property type="protein sequence ID" value="ACF12990.1"/>
    <property type="molecule type" value="Genomic_DNA"/>
</dbReference>
<evidence type="ECO:0000256" key="8">
    <source>
        <dbReference type="ARBA" id="ARBA00044926"/>
    </source>
</evidence>
<protein>
    <recommendedName>
        <fullName evidence="10">Beta-phosphoglucomutase</fullName>
        <ecNumber evidence="9">5.4.2.6</ecNumber>
    </recommendedName>
</protein>
<dbReference type="HOGENOM" id="CLU_045011_13_4_10"/>
<evidence type="ECO:0000256" key="5">
    <source>
        <dbReference type="ARBA" id="ARBA00022842"/>
    </source>
</evidence>
<evidence type="ECO:0000256" key="7">
    <source>
        <dbReference type="ARBA" id="ARBA00023277"/>
    </source>
</evidence>
<dbReference type="InterPro" id="IPR023214">
    <property type="entry name" value="HAD_sf"/>
</dbReference>
<organism evidence="11 12">
    <name type="scientific">Chloroherpeton thalassium (strain ATCC 35110 / GB-78)</name>
    <dbReference type="NCBI Taxonomy" id="517418"/>
    <lineage>
        <taxon>Bacteria</taxon>
        <taxon>Pseudomonadati</taxon>
        <taxon>Chlorobiota</taxon>
        <taxon>Chlorobiia</taxon>
        <taxon>Chlorobiales</taxon>
        <taxon>Chloroherpetonaceae</taxon>
        <taxon>Chloroherpeton</taxon>
    </lineage>
</organism>
<dbReference type="InterPro" id="IPR036412">
    <property type="entry name" value="HAD-like_sf"/>
</dbReference>
<evidence type="ECO:0000256" key="6">
    <source>
        <dbReference type="ARBA" id="ARBA00023235"/>
    </source>
</evidence>
<dbReference type="STRING" id="517418.Ctha_0519"/>
<evidence type="ECO:0000256" key="1">
    <source>
        <dbReference type="ARBA" id="ARBA00001946"/>
    </source>
</evidence>
<dbReference type="InterPro" id="IPR010976">
    <property type="entry name" value="B-phosphoglucomutase_hydrolase"/>
</dbReference>
<dbReference type="SFLD" id="SFLDG01135">
    <property type="entry name" value="C1.5.6:_HAD__Beta-PGM__Phospha"/>
    <property type="match status" value="1"/>
</dbReference>
<evidence type="ECO:0000256" key="2">
    <source>
        <dbReference type="ARBA" id="ARBA00006171"/>
    </source>
</evidence>
<evidence type="ECO:0000256" key="9">
    <source>
        <dbReference type="ARBA" id="ARBA00044968"/>
    </source>
</evidence>
<dbReference type="RefSeq" id="WP_012499074.1">
    <property type="nucleotide sequence ID" value="NC_011026.1"/>
</dbReference>
<dbReference type="PANTHER" id="PTHR46193">
    <property type="entry name" value="6-PHOSPHOGLUCONATE PHOSPHATASE"/>
    <property type="match status" value="1"/>
</dbReference>
<dbReference type="GO" id="GO:0008801">
    <property type="term" value="F:beta-phosphoglucomutase activity"/>
    <property type="evidence" value="ECO:0007669"/>
    <property type="project" value="UniProtKB-EC"/>
</dbReference>
<dbReference type="GO" id="GO:0046872">
    <property type="term" value="F:metal ion binding"/>
    <property type="evidence" value="ECO:0007669"/>
    <property type="project" value="UniProtKB-KW"/>
</dbReference>
<dbReference type="Gene3D" id="3.40.50.1000">
    <property type="entry name" value="HAD superfamily/HAD-like"/>
    <property type="match status" value="1"/>
</dbReference>
<dbReference type="InterPro" id="IPR006439">
    <property type="entry name" value="HAD-SF_hydro_IA"/>
</dbReference>
<keyword evidence="3" id="KW-0597">Phosphoprotein</keyword>
<comment type="similarity">
    <text evidence="2">Belongs to the HAD-like hydrolase superfamily. CbbY/CbbZ/Gph/YieH family.</text>
</comment>
<comment type="cofactor">
    <cofactor evidence="1">
        <name>Mg(2+)</name>
        <dbReference type="ChEBI" id="CHEBI:18420"/>
    </cofactor>
</comment>
<dbReference type="eggNOG" id="COG0637">
    <property type="taxonomic scope" value="Bacteria"/>
</dbReference>
<evidence type="ECO:0000313" key="12">
    <source>
        <dbReference type="Proteomes" id="UP000001208"/>
    </source>
</evidence>
<keyword evidence="12" id="KW-1185">Reference proteome</keyword>